<protein>
    <submittedName>
        <fullName evidence="2">Uncharacterized protein</fullName>
    </submittedName>
</protein>
<evidence type="ECO:0000256" key="1">
    <source>
        <dbReference type="SAM" id="MobiDB-lite"/>
    </source>
</evidence>
<accession>A0A1B0ZV32</accession>
<keyword evidence="3" id="KW-1185">Reference proteome</keyword>
<sequence length="58" mass="6202">MEGSCLRERMARMGAARTGKGAPEPPRGLAEARRPCKENLAILGRPVPQSGGERAQND</sequence>
<dbReference type="EMBL" id="CP015124">
    <property type="protein sequence ID" value="ANP37980.1"/>
    <property type="molecule type" value="Genomic_DNA"/>
</dbReference>
<feature type="region of interest" description="Disordered" evidence="1">
    <location>
        <begin position="1"/>
        <end position="30"/>
    </location>
</feature>
<organism evidence="2 3">
    <name type="scientific">Phaeobacter gallaeciensis</name>
    <dbReference type="NCBI Taxonomy" id="60890"/>
    <lineage>
        <taxon>Bacteria</taxon>
        <taxon>Pseudomonadati</taxon>
        <taxon>Pseudomonadota</taxon>
        <taxon>Alphaproteobacteria</taxon>
        <taxon>Rhodobacterales</taxon>
        <taxon>Roseobacteraceae</taxon>
        <taxon>Phaeobacter</taxon>
    </lineage>
</organism>
<name>A0A1B0ZV32_9RHOB</name>
<proteinExistence type="predicted"/>
<dbReference type="AlphaFoldDB" id="A0A1B0ZV32"/>
<dbReference type="Proteomes" id="UP000092565">
    <property type="component" value="Chromosome"/>
</dbReference>
<evidence type="ECO:0000313" key="2">
    <source>
        <dbReference type="EMBL" id="ANP37980.1"/>
    </source>
</evidence>
<reference evidence="2 3" key="1">
    <citation type="submission" date="2016-04" db="EMBL/GenBank/DDBJ databases">
        <authorList>
            <person name="Evans L.H."/>
            <person name="Alamgir A."/>
            <person name="Owens N."/>
            <person name="Weber N.D."/>
            <person name="Virtaneva K."/>
            <person name="Barbian K."/>
            <person name="Babar A."/>
            <person name="Rosenke K."/>
        </authorList>
    </citation>
    <scope>NUCLEOTIDE SEQUENCE [LARGE SCALE GENOMIC DNA]</scope>
    <source>
        <strain evidence="2 3">JL2886</strain>
    </source>
</reference>
<evidence type="ECO:0000313" key="3">
    <source>
        <dbReference type="Proteomes" id="UP000092565"/>
    </source>
</evidence>
<gene>
    <name evidence="2" type="ORF">JL2886_03094</name>
</gene>
<feature type="compositionally biased region" description="Basic and acidic residues" evidence="1">
    <location>
        <begin position="1"/>
        <end position="11"/>
    </location>
</feature>